<keyword evidence="2" id="KW-0547">Nucleotide-binding</keyword>
<dbReference type="GO" id="GO:0140662">
    <property type="term" value="F:ATP-dependent protein folding chaperone"/>
    <property type="evidence" value="ECO:0007669"/>
    <property type="project" value="InterPro"/>
</dbReference>
<dbReference type="EMBL" id="JAIWYP010000004">
    <property type="protein sequence ID" value="KAH3840698.1"/>
    <property type="molecule type" value="Genomic_DNA"/>
</dbReference>
<dbReference type="AlphaFoldDB" id="A0A9D4KIX5"/>
<comment type="similarity">
    <text evidence="1">Belongs to the heat shock protein 70 family.</text>
</comment>
<dbReference type="Pfam" id="PF00012">
    <property type="entry name" value="HSP70"/>
    <property type="match status" value="1"/>
</dbReference>
<dbReference type="Proteomes" id="UP000828390">
    <property type="component" value="Unassembled WGS sequence"/>
</dbReference>
<evidence type="ECO:0000256" key="2">
    <source>
        <dbReference type="ARBA" id="ARBA00022741"/>
    </source>
</evidence>
<dbReference type="GO" id="GO:0005524">
    <property type="term" value="F:ATP binding"/>
    <property type="evidence" value="ECO:0007669"/>
    <property type="project" value="UniProtKB-KW"/>
</dbReference>
<name>A0A9D4KIX5_DREPO</name>
<reference evidence="4" key="2">
    <citation type="submission" date="2020-11" db="EMBL/GenBank/DDBJ databases">
        <authorList>
            <person name="McCartney M.A."/>
            <person name="Auch B."/>
            <person name="Kono T."/>
            <person name="Mallez S."/>
            <person name="Becker A."/>
            <person name="Gohl D.M."/>
            <person name="Silverstein K.A.T."/>
            <person name="Koren S."/>
            <person name="Bechman K.B."/>
            <person name="Herman A."/>
            <person name="Abrahante J.E."/>
            <person name="Garbe J."/>
        </authorList>
    </citation>
    <scope>NUCLEOTIDE SEQUENCE</scope>
    <source>
        <strain evidence="4">Duluth1</strain>
        <tissue evidence="4">Whole animal</tissue>
    </source>
</reference>
<dbReference type="Gene3D" id="3.30.420.40">
    <property type="match status" value="2"/>
</dbReference>
<dbReference type="CDD" id="cd10229">
    <property type="entry name" value="ASKHA_NBD_HSP70_HSPA12"/>
    <property type="match status" value="1"/>
</dbReference>
<organism evidence="4 5">
    <name type="scientific">Dreissena polymorpha</name>
    <name type="common">Zebra mussel</name>
    <name type="synonym">Mytilus polymorpha</name>
    <dbReference type="NCBI Taxonomy" id="45954"/>
    <lineage>
        <taxon>Eukaryota</taxon>
        <taxon>Metazoa</taxon>
        <taxon>Spiralia</taxon>
        <taxon>Lophotrochozoa</taxon>
        <taxon>Mollusca</taxon>
        <taxon>Bivalvia</taxon>
        <taxon>Autobranchia</taxon>
        <taxon>Heteroconchia</taxon>
        <taxon>Euheterodonta</taxon>
        <taxon>Imparidentia</taxon>
        <taxon>Neoheterodontei</taxon>
        <taxon>Myida</taxon>
        <taxon>Dreissenoidea</taxon>
        <taxon>Dreissenidae</taxon>
        <taxon>Dreissena</taxon>
    </lineage>
</organism>
<comment type="caution">
    <text evidence="4">The sequence shown here is derived from an EMBL/GenBank/DDBJ whole genome shotgun (WGS) entry which is preliminary data.</text>
</comment>
<dbReference type="PANTHER" id="PTHR14187">
    <property type="entry name" value="ALPHA KINASE/ELONGATION FACTOR 2 KINASE"/>
    <property type="match status" value="1"/>
</dbReference>
<keyword evidence="3" id="KW-0067">ATP-binding</keyword>
<sequence length="565" mass="62064">MEKRPLVAAVDIGTSWSSWVISFRSDVSSEQWQLPPHPTKMPTAVLITPDGKNVAAFGLDAEAEYSRMASTDAHCQHYYFRLFKLALCGTARLTRETPLKDISGKSLPAMTVFSLLVGYIRQQVLSASGGRLQSANLRISDIHWILTIPAMWSDASKQFMREAAEMAGLPTSNLSFVFEADAALIGFGQMASSNSSDTIEPSLATDSKYLVVEAGGGVVELGAYRLLEHGQLQQLHVAYGGNWGGAAVEAALKEIIAELFSQTVYQDFKNRFPVDDIAFLKEFNIKMRGVSPCSNTKFTLHVPEKLNNIYEHSAKKKLRKSIIQSKYADEISLVNDHLEIDVALCRHLFDGTIDAIIDHMTLMLQDQDVKGASAIVMTGGLSRSLMLQTAIKNTFPQMEFLTPGNADEVVLKGAVELGHSARLVQQRKCSRTYGLVKTVPFDEKSHDQSKRIESNGKTMCKDIFDVLVEAGQTIDVDDSRVERVLPLGTTEVALYATSAKPAPMYVTDAGCQIVGKTRVDPKNVTERTAPTPVVVLFAFSGTEVEVYVKDKDSGAKRQLNLNCLI</sequence>
<reference evidence="4" key="1">
    <citation type="journal article" date="2019" name="bioRxiv">
        <title>The Genome of the Zebra Mussel, Dreissena polymorpha: A Resource for Invasive Species Research.</title>
        <authorList>
            <person name="McCartney M.A."/>
            <person name="Auch B."/>
            <person name="Kono T."/>
            <person name="Mallez S."/>
            <person name="Zhang Y."/>
            <person name="Obille A."/>
            <person name="Becker A."/>
            <person name="Abrahante J.E."/>
            <person name="Garbe J."/>
            <person name="Badalamenti J.P."/>
            <person name="Herman A."/>
            <person name="Mangelson H."/>
            <person name="Liachko I."/>
            <person name="Sullivan S."/>
            <person name="Sone E.D."/>
            <person name="Koren S."/>
            <person name="Silverstein K.A.T."/>
            <person name="Beckman K.B."/>
            <person name="Gohl D.M."/>
        </authorList>
    </citation>
    <scope>NUCLEOTIDE SEQUENCE</scope>
    <source>
        <strain evidence="4">Duluth1</strain>
        <tissue evidence="4">Whole animal</tissue>
    </source>
</reference>
<dbReference type="InterPro" id="IPR043129">
    <property type="entry name" value="ATPase_NBD"/>
</dbReference>
<dbReference type="InterPro" id="IPR013126">
    <property type="entry name" value="Hsp_70_fam"/>
</dbReference>
<protein>
    <submittedName>
        <fullName evidence="4">Uncharacterized protein</fullName>
    </submittedName>
</protein>
<evidence type="ECO:0000313" key="4">
    <source>
        <dbReference type="EMBL" id="KAH3840698.1"/>
    </source>
</evidence>
<evidence type="ECO:0000256" key="1">
    <source>
        <dbReference type="ARBA" id="ARBA00007381"/>
    </source>
</evidence>
<dbReference type="PANTHER" id="PTHR14187:SF5">
    <property type="entry name" value="HEAT SHOCK 70 KDA PROTEIN 12A"/>
    <property type="match status" value="1"/>
</dbReference>
<dbReference type="OrthoDB" id="2963168at2759"/>
<dbReference type="Gene3D" id="3.90.640.10">
    <property type="entry name" value="Actin, Chain A, domain 4"/>
    <property type="match status" value="1"/>
</dbReference>
<evidence type="ECO:0000313" key="5">
    <source>
        <dbReference type="Proteomes" id="UP000828390"/>
    </source>
</evidence>
<keyword evidence="5" id="KW-1185">Reference proteome</keyword>
<gene>
    <name evidence="4" type="ORF">DPMN_114153</name>
</gene>
<accession>A0A9D4KIX5</accession>
<proteinExistence type="inferred from homology"/>
<dbReference type="SUPFAM" id="SSF53067">
    <property type="entry name" value="Actin-like ATPase domain"/>
    <property type="match status" value="2"/>
</dbReference>
<evidence type="ECO:0000256" key="3">
    <source>
        <dbReference type="ARBA" id="ARBA00022840"/>
    </source>
</evidence>